<accession>A0A147JVN7</accession>
<organism evidence="2 3">
    <name type="scientific">Hadarchaeum yellowstonense</name>
    <dbReference type="NCBI Taxonomy" id="1776334"/>
    <lineage>
        <taxon>Archaea</taxon>
        <taxon>Methanobacteriati</taxon>
        <taxon>Candidatus Hadarchaeota</taxon>
        <taxon>Candidatus Hadarchaeia</taxon>
        <taxon>Candidatus Hadarchaeales</taxon>
        <taxon>Candidatus Hadarchaeaceae</taxon>
        <taxon>Candidatus Hadarchaeum</taxon>
    </lineage>
</organism>
<evidence type="ECO:0000313" key="2">
    <source>
        <dbReference type="EMBL" id="KUO40568.1"/>
    </source>
</evidence>
<keyword evidence="1" id="KW-0812">Transmembrane</keyword>
<feature type="transmembrane region" description="Helical" evidence="1">
    <location>
        <begin position="471"/>
        <end position="496"/>
    </location>
</feature>
<protein>
    <submittedName>
        <fullName evidence="2">Uncharacterized protein</fullName>
    </submittedName>
</protein>
<feature type="transmembrane region" description="Helical" evidence="1">
    <location>
        <begin position="396"/>
        <end position="419"/>
    </location>
</feature>
<proteinExistence type="predicted"/>
<dbReference type="AlphaFoldDB" id="A0A147JVN7"/>
<feature type="transmembrane region" description="Helical" evidence="1">
    <location>
        <begin position="136"/>
        <end position="162"/>
    </location>
</feature>
<evidence type="ECO:0000256" key="1">
    <source>
        <dbReference type="SAM" id="Phobius"/>
    </source>
</evidence>
<keyword evidence="1" id="KW-0472">Membrane</keyword>
<evidence type="ECO:0000313" key="3">
    <source>
        <dbReference type="Proteomes" id="UP000074294"/>
    </source>
</evidence>
<feature type="transmembrane region" description="Helical" evidence="1">
    <location>
        <begin position="239"/>
        <end position="259"/>
    </location>
</feature>
<comment type="caution">
    <text evidence="2">The sequence shown here is derived from an EMBL/GenBank/DDBJ whole genome shotgun (WGS) entry which is preliminary data.</text>
</comment>
<dbReference type="EMBL" id="LQMQ01000039">
    <property type="protein sequence ID" value="KUO40568.1"/>
    <property type="molecule type" value="Genomic_DNA"/>
</dbReference>
<dbReference type="STRING" id="1776334.APZ16_05130"/>
<reference evidence="2 3" key="1">
    <citation type="journal article" date="2016" name="Nat. Microbiol.">
        <title>Genomic inference of the metabolism of cosmopolitan subsurface Archaea, Hadesarchaea.</title>
        <authorList>
            <person name="Baker B.J."/>
            <person name="Saw J.H."/>
            <person name="Lind A.E."/>
            <person name="Lazar C.S."/>
            <person name="Hinrichs K.-U."/>
            <person name="Teske A.P."/>
            <person name="Ettema T.J."/>
        </authorList>
    </citation>
    <scope>NUCLEOTIDE SEQUENCE [LARGE SCALE GENOMIC DNA]</scope>
</reference>
<keyword evidence="1" id="KW-1133">Transmembrane helix</keyword>
<name>A0A147JVN7_HADYE</name>
<dbReference type="Proteomes" id="UP000074294">
    <property type="component" value="Unassembled WGS sequence"/>
</dbReference>
<feature type="transmembrane region" description="Helical" evidence="1">
    <location>
        <begin position="439"/>
        <end position="459"/>
    </location>
</feature>
<gene>
    <name evidence="2" type="ORF">APZ16_05130</name>
</gene>
<feature type="transmembrane region" description="Helical" evidence="1">
    <location>
        <begin position="214"/>
        <end position="233"/>
    </location>
</feature>
<feature type="transmembrane region" description="Helical" evidence="1">
    <location>
        <begin position="174"/>
        <end position="193"/>
    </location>
</feature>
<dbReference type="GO" id="GO:0005886">
    <property type="term" value="C:plasma membrane"/>
    <property type="evidence" value="ECO:0007669"/>
    <property type="project" value="UniProtKB-SubCell"/>
</dbReference>
<sequence>MMKPSFLKGWRDNCEKLKAAGEAPLLIGYLTMAMKITPNLERACNFAGEQLGGRMGQDLRRRLSACHLRLHSGADEALRGFAQHWEKVLPELGRSIYLIRSSLNERRASRERTLDRSLQLVLQGARARMREFSSSINLPTLLIYSLGVLLPLVLVVILPVLSVMELQIGPVPMVLLYCVLLPLLVYFLSSSVLSRRPASFPLPGVKARVNWFRSIFAAAFTSVLIPVACLWLGAPSEIMVLAVLWGLVLGISLSLHLSFRGAFRRREEIIQMEEEFSEALVQLGNRVSEGHPAEEALRHVAVTMAGSKLAEVFRAAASNISLGGMGLRAALFEENRGAMREVGSGMIQGTLKMLVDLIERSTRAAGEAILQTAQHLRELREVREEMRRSMAEVVTSMRAVALFFAPLITSVAARVQGVLSEKTAALEFFGTAGISPPEFLLILGVYVIILTVILVNYVVEIELGDDGLAKRMAVAGALPVAMVVFTAGTILGGQLIDFLLG</sequence>